<reference evidence="2 3" key="1">
    <citation type="submission" date="2024-01" db="EMBL/GenBank/DDBJ databases">
        <title>The genomes of 5 underutilized Papilionoideae crops provide insights into root nodulation and disease resistanc.</title>
        <authorList>
            <person name="Jiang F."/>
        </authorList>
    </citation>
    <scope>NUCLEOTIDE SEQUENCE [LARGE SCALE GENOMIC DNA]</scope>
    <source>
        <strain evidence="2">LVBAO_FW01</strain>
        <tissue evidence="2">Leaves</tissue>
    </source>
</reference>
<keyword evidence="1" id="KW-0732">Signal</keyword>
<comment type="caution">
    <text evidence="2">The sequence shown here is derived from an EMBL/GenBank/DDBJ whole genome shotgun (WGS) entry which is preliminary data.</text>
</comment>
<feature type="signal peptide" evidence="1">
    <location>
        <begin position="1"/>
        <end position="27"/>
    </location>
</feature>
<dbReference type="AlphaFoldDB" id="A0AAN9JYU9"/>
<evidence type="ECO:0000256" key="1">
    <source>
        <dbReference type="SAM" id="SignalP"/>
    </source>
</evidence>
<gene>
    <name evidence="2" type="ORF">VNO77_44856</name>
</gene>
<dbReference type="EMBL" id="JAYMYQ010000011">
    <property type="protein sequence ID" value="KAK7306896.1"/>
    <property type="molecule type" value="Genomic_DNA"/>
</dbReference>
<evidence type="ECO:0000313" key="2">
    <source>
        <dbReference type="EMBL" id="KAK7306896.1"/>
    </source>
</evidence>
<evidence type="ECO:0000313" key="3">
    <source>
        <dbReference type="Proteomes" id="UP001367508"/>
    </source>
</evidence>
<protein>
    <submittedName>
        <fullName evidence="2">Uncharacterized protein</fullName>
    </submittedName>
</protein>
<feature type="chain" id="PRO_5043009676" evidence="1">
    <location>
        <begin position="28"/>
        <end position="99"/>
    </location>
</feature>
<proteinExistence type="predicted"/>
<dbReference type="Proteomes" id="UP001367508">
    <property type="component" value="Unassembled WGS sequence"/>
</dbReference>
<keyword evidence="3" id="KW-1185">Reference proteome</keyword>
<organism evidence="2 3">
    <name type="scientific">Canavalia gladiata</name>
    <name type="common">Sword bean</name>
    <name type="synonym">Dolichos gladiatus</name>
    <dbReference type="NCBI Taxonomy" id="3824"/>
    <lineage>
        <taxon>Eukaryota</taxon>
        <taxon>Viridiplantae</taxon>
        <taxon>Streptophyta</taxon>
        <taxon>Embryophyta</taxon>
        <taxon>Tracheophyta</taxon>
        <taxon>Spermatophyta</taxon>
        <taxon>Magnoliopsida</taxon>
        <taxon>eudicotyledons</taxon>
        <taxon>Gunneridae</taxon>
        <taxon>Pentapetalae</taxon>
        <taxon>rosids</taxon>
        <taxon>fabids</taxon>
        <taxon>Fabales</taxon>
        <taxon>Fabaceae</taxon>
        <taxon>Papilionoideae</taxon>
        <taxon>50 kb inversion clade</taxon>
        <taxon>NPAAA clade</taxon>
        <taxon>indigoferoid/millettioid clade</taxon>
        <taxon>Phaseoleae</taxon>
        <taxon>Canavalia</taxon>
    </lineage>
</organism>
<accession>A0AAN9JYU9</accession>
<name>A0AAN9JYU9_CANGL</name>
<sequence length="99" mass="11078">MWPNPMLMHVLCPAWFVDLIMINVALKGKVACEVQREVLEDARGTSTIRPSTSFPNLVILEPLPAIPKFPLKVALLVTIWTIVAFESVASKVLSLVWHE</sequence>